<organism evidence="1 2">
    <name type="scientific">Lentinula aff. lateritia</name>
    <dbReference type="NCBI Taxonomy" id="2804960"/>
    <lineage>
        <taxon>Eukaryota</taxon>
        <taxon>Fungi</taxon>
        <taxon>Dikarya</taxon>
        <taxon>Basidiomycota</taxon>
        <taxon>Agaricomycotina</taxon>
        <taxon>Agaricomycetes</taxon>
        <taxon>Agaricomycetidae</taxon>
        <taxon>Agaricales</taxon>
        <taxon>Marasmiineae</taxon>
        <taxon>Omphalotaceae</taxon>
        <taxon>Lentinula</taxon>
    </lineage>
</organism>
<gene>
    <name evidence="1" type="ORF">F5876DRAFT_75156</name>
</gene>
<comment type="caution">
    <text evidence="1">The sequence shown here is derived from an EMBL/GenBank/DDBJ whole genome shotgun (WGS) entry which is preliminary data.</text>
</comment>
<accession>A0ACC1U5Q3</accession>
<name>A0ACC1U5Q3_9AGAR</name>
<evidence type="ECO:0000313" key="2">
    <source>
        <dbReference type="Proteomes" id="UP001163835"/>
    </source>
</evidence>
<dbReference type="EMBL" id="MU795033">
    <property type="protein sequence ID" value="KAJ3812137.1"/>
    <property type="molecule type" value="Genomic_DNA"/>
</dbReference>
<protein>
    <submittedName>
        <fullName evidence="1">Uncharacterized protein</fullName>
    </submittedName>
</protein>
<keyword evidence="2" id="KW-1185">Reference proteome</keyword>
<proteinExistence type="predicted"/>
<evidence type="ECO:0000313" key="1">
    <source>
        <dbReference type="EMBL" id="KAJ3812137.1"/>
    </source>
</evidence>
<sequence length="282" mass="31518">MSSLALGVALIIVFYDHLLTLHEEFSTIWRTKKSANHLQKVTFLLNRYFVEAVVGYTVYVFNGTASTLDDTVGDDYVSSILLWCSLPFLQACHNYVWVFSLVGVGVTSMTQLYMILRVYSTWDKRRSTTVILVTMFVIFIAALTPNAILALIDVQSFVHYIPKFSACAILGIPKFFSAVMGVMLLFDLCLISLTVFNALERPYKTHGDVLDSLHNDGAKLFLVITVLRLIAFVMSLAGDPSDCYSIVCMVWTSTSVINSRVHMRVEGLKNLGNAFGEESFVT</sequence>
<dbReference type="Proteomes" id="UP001163835">
    <property type="component" value="Unassembled WGS sequence"/>
</dbReference>
<reference evidence="1" key="1">
    <citation type="submission" date="2022-09" db="EMBL/GenBank/DDBJ databases">
        <title>A Global Phylogenomic Analysis of the Shiitake Genus Lentinula.</title>
        <authorList>
            <consortium name="DOE Joint Genome Institute"/>
            <person name="Sierra-Patev S."/>
            <person name="Min B."/>
            <person name="Naranjo-Ortiz M."/>
            <person name="Looney B."/>
            <person name="Konkel Z."/>
            <person name="Slot J.C."/>
            <person name="Sakamoto Y."/>
            <person name="Steenwyk J.L."/>
            <person name="Rokas A."/>
            <person name="Carro J."/>
            <person name="Camarero S."/>
            <person name="Ferreira P."/>
            <person name="Molpeceres G."/>
            <person name="Ruiz-Duenas F.J."/>
            <person name="Serrano A."/>
            <person name="Henrissat B."/>
            <person name="Drula E."/>
            <person name="Hughes K.W."/>
            <person name="Mata J.L."/>
            <person name="Ishikawa N.K."/>
            <person name="Vargas-Isla R."/>
            <person name="Ushijima S."/>
            <person name="Smith C.A."/>
            <person name="Ahrendt S."/>
            <person name="Andreopoulos W."/>
            <person name="He G."/>
            <person name="Labutti K."/>
            <person name="Lipzen A."/>
            <person name="Ng V."/>
            <person name="Riley R."/>
            <person name="Sandor L."/>
            <person name="Barry K."/>
            <person name="Martinez A.T."/>
            <person name="Xiao Y."/>
            <person name="Gibbons J.G."/>
            <person name="Terashima K."/>
            <person name="Grigoriev I.V."/>
            <person name="Hibbett D.S."/>
        </authorList>
    </citation>
    <scope>NUCLEOTIDE SEQUENCE</scope>
    <source>
        <strain evidence="1">TMI1499</strain>
    </source>
</reference>